<name>A0A0P7WBC5_SCLFO</name>
<sequence length="90" mass="10597">AFLEMQTHEEAVAMVTFYLHKPAVMHGKKITFYLSQELVVIEMDTREVKGRDSQVVFFSNLPREQEKKMELLTLARHFGTVEKHLFLNEE</sequence>
<protein>
    <submittedName>
        <fullName evidence="1">Uncharacterized protein</fullName>
    </submittedName>
</protein>
<dbReference type="InterPro" id="IPR012677">
    <property type="entry name" value="Nucleotide-bd_a/b_plait_sf"/>
</dbReference>
<organism evidence="1 2">
    <name type="scientific">Scleropages formosus</name>
    <name type="common">Asian bonytongue</name>
    <name type="synonym">Osteoglossum formosum</name>
    <dbReference type="NCBI Taxonomy" id="113540"/>
    <lineage>
        <taxon>Eukaryota</taxon>
        <taxon>Metazoa</taxon>
        <taxon>Chordata</taxon>
        <taxon>Craniata</taxon>
        <taxon>Vertebrata</taxon>
        <taxon>Euteleostomi</taxon>
        <taxon>Actinopterygii</taxon>
        <taxon>Neopterygii</taxon>
        <taxon>Teleostei</taxon>
        <taxon>Osteoglossocephala</taxon>
        <taxon>Osteoglossomorpha</taxon>
        <taxon>Osteoglossiformes</taxon>
        <taxon>Osteoglossidae</taxon>
        <taxon>Scleropages</taxon>
    </lineage>
</organism>
<comment type="caution">
    <text evidence="1">The sequence shown here is derived from an EMBL/GenBank/DDBJ whole genome shotgun (WGS) entry which is preliminary data.</text>
</comment>
<dbReference type="Gene3D" id="3.30.70.330">
    <property type="match status" value="2"/>
</dbReference>
<feature type="non-terminal residue" evidence="1">
    <location>
        <position position="1"/>
    </location>
</feature>
<accession>A0A0P7WBC5</accession>
<reference evidence="1 2" key="1">
    <citation type="submission" date="2015-08" db="EMBL/GenBank/DDBJ databases">
        <title>The genome of the Asian arowana (Scleropages formosus).</title>
        <authorList>
            <person name="Tan M.H."/>
            <person name="Gan H.M."/>
            <person name="Croft L.J."/>
            <person name="Austin C.M."/>
        </authorList>
    </citation>
    <scope>NUCLEOTIDE SEQUENCE [LARGE SCALE GENOMIC DNA]</scope>
    <source>
        <strain evidence="1">Aro1</strain>
    </source>
</reference>
<feature type="non-terminal residue" evidence="1">
    <location>
        <position position="90"/>
    </location>
</feature>
<gene>
    <name evidence="1" type="ORF">Z043_121778</name>
</gene>
<proteinExistence type="predicted"/>
<dbReference type="Proteomes" id="UP000034805">
    <property type="component" value="Unassembled WGS sequence"/>
</dbReference>
<evidence type="ECO:0000313" key="2">
    <source>
        <dbReference type="Proteomes" id="UP000034805"/>
    </source>
</evidence>
<dbReference type="PANTHER" id="PTHR15592">
    <property type="entry name" value="MATRIN 3/NUCLEAR PROTEIN 220-RELATED"/>
    <property type="match status" value="1"/>
</dbReference>
<dbReference type="AlphaFoldDB" id="A0A0P7WBC5"/>
<dbReference type="EMBL" id="JARO02010984">
    <property type="protein sequence ID" value="KPP60240.1"/>
    <property type="molecule type" value="Genomic_DNA"/>
</dbReference>
<evidence type="ECO:0000313" key="1">
    <source>
        <dbReference type="EMBL" id="KPP60240.1"/>
    </source>
</evidence>